<dbReference type="Pfam" id="PF02311">
    <property type="entry name" value="AraC_binding"/>
    <property type="match status" value="1"/>
</dbReference>
<evidence type="ECO:0000256" key="2">
    <source>
        <dbReference type="ARBA" id="ARBA00023125"/>
    </source>
</evidence>
<dbReference type="SMART" id="SM00342">
    <property type="entry name" value="HTH_ARAC"/>
    <property type="match status" value="1"/>
</dbReference>
<proteinExistence type="predicted"/>
<dbReference type="GO" id="GO:0003700">
    <property type="term" value="F:DNA-binding transcription factor activity"/>
    <property type="evidence" value="ECO:0007669"/>
    <property type="project" value="InterPro"/>
</dbReference>
<dbReference type="InterPro" id="IPR009057">
    <property type="entry name" value="Homeodomain-like_sf"/>
</dbReference>
<dbReference type="PANTHER" id="PTHR43280:SF28">
    <property type="entry name" value="HTH-TYPE TRANSCRIPTIONAL ACTIVATOR RHAS"/>
    <property type="match status" value="1"/>
</dbReference>
<dbReference type="InterPro" id="IPR037923">
    <property type="entry name" value="HTH-like"/>
</dbReference>
<dbReference type="Gene3D" id="2.60.120.10">
    <property type="entry name" value="Jelly Rolls"/>
    <property type="match status" value="1"/>
</dbReference>
<dbReference type="GO" id="GO:0043565">
    <property type="term" value="F:sequence-specific DNA binding"/>
    <property type="evidence" value="ECO:0007669"/>
    <property type="project" value="InterPro"/>
</dbReference>
<dbReference type="SUPFAM" id="SSF46689">
    <property type="entry name" value="Homeodomain-like"/>
    <property type="match status" value="1"/>
</dbReference>
<evidence type="ECO:0000256" key="1">
    <source>
        <dbReference type="ARBA" id="ARBA00023015"/>
    </source>
</evidence>
<organism evidence="5 6">
    <name type="scientific">Clostridium beijerinckii</name>
    <name type="common">Clostridium MP</name>
    <dbReference type="NCBI Taxonomy" id="1520"/>
    <lineage>
        <taxon>Bacteria</taxon>
        <taxon>Bacillati</taxon>
        <taxon>Bacillota</taxon>
        <taxon>Clostridia</taxon>
        <taxon>Eubacteriales</taxon>
        <taxon>Clostridiaceae</taxon>
        <taxon>Clostridium</taxon>
    </lineage>
</organism>
<evidence type="ECO:0000256" key="3">
    <source>
        <dbReference type="ARBA" id="ARBA00023163"/>
    </source>
</evidence>
<dbReference type="STRING" id="1520.LF65_03924"/>
<dbReference type="KEGG" id="cbei:LF65_03924"/>
<dbReference type="InterPro" id="IPR003313">
    <property type="entry name" value="AraC-bd"/>
</dbReference>
<dbReference type="InterPro" id="IPR018060">
    <property type="entry name" value="HTH_AraC"/>
</dbReference>
<dbReference type="CDD" id="cd02208">
    <property type="entry name" value="cupin_RmlC-like"/>
    <property type="match status" value="1"/>
</dbReference>
<sequence length="297" mass="34159">MLKMTLLNDNSEVVSYNFADFPIRAKNSLLSDYPAMAAANHWHTDWEFTLLLKGKMSYSVNGKSYELQEGQAIFINSEQMHYGYSTDGSDCSFICILFPPFLLSNIARIKETYILPVCEDTSNPFFILNPEIIWQRNLIELLKNIYELCNEEKDGFELHVMSIFNIICFSLYNNIKDSISIQETADDKKLEAMHNMTGYIQKNYQKRITLNEIAAAGNVCRSNCCDIFKLILNKTPVSYLTEYRLEKSIELLKISSLSVTEIALQCGFTGSSYFTEIFHKTLGCTPSQYRKKKFNIL</sequence>
<dbReference type="SUPFAM" id="SSF51215">
    <property type="entry name" value="Regulatory protein AraC"/>
    <property type="match status" value="1"/>
</dbReference>
<dbReference type="Gene3D" id="1.10.10.60">
    <property type="entry name" value="Homeodomain-like"/>
    <property type="match status" value="2"/>
</dbReference>
<dbReference type="PRINTS" id="PR00032">
    <property type="entry name" value="HTHARAC"/>
</dbReference>
<dbReference type="EMBL" id="CP010086">
    <property type="protein sequence ID" value="AJH00472.1"/>
    <property type="molecule type" value="Genomic_DNA"/>
</dbReference>
<dbReference type="Pfam" id="PF12833">
    <property type="entry name" value="HTH_18"/>
    <property type="match status" value="1"/>
</dbReference>
<name>A0A0B5QQA9_CLOBE</name>
<dbReference type="InterPro" id="IPR020449">
    <property type="entry name" value="Tscrpt_reg_AraC-type_HTH"/>
</dbReference>
<dbReference type="AlphaFoldDB" id="A0A0B5QQA9"/>
<keyword evidence="3" id="KW-0804">Transcription</keyword>
<keyword evidence="2" id="KW-0238">DNA-binding</keyword>
<accession>A0A0B5QQA9</accession>
<feature type="domain" description="HTH araC/xylS-type" evidence="4">
    <location>
        <begin position="194"/>
        <end position="292"/>
    </location>
</feature>
<reference evidence="6" key="1">
    <citation type="submission" date="2014-12" db="EMBL/GenBank/DDBJ databases">
        <title>Genome sequence of Clostridium beijerinckii strain 59B.</title>
        <authorList>
            <person name="Little G.T."/>
            <person name="Minton N.P."/>
        </authorList>
    </citation>
    <scope>NUCLEOTIDE SEQUENCE [LARGE SCALE GENOMIC DNA]</scope>
    <source>
        <strain evidence="6">59B</strain>
    </source>
</reference>
<evidence type="ECO:0000313" key="5">
    <source>
        <dbReference type="EMBL" id="AJH00472.1"/>
    </source>
</evidence>
<evidence type="ECO:0000313" key="6">
    <source>
        <dbReference type="Proteomes" id="UP000031866"/>
    </source>
</evidence>
<dbReference type="PROSITE" id="PS01124">
    <property type="entry name" value="HTH_ARAC_FAMILY_2"/>
    <property type="match status" value="1"/>
</dbReference>
<evidence type="ECO:0000259" key="4">
    <source>
        <dbReference type="PROSITE" id="PS01124"/>
    </source>
</evidence>
<protein>
    <submittedName>
        <fullName evidence="5">AraC family transcriptional regulator</fullName>
    </submittedName>
</protein>
<dbReference type="InterPro" id="IPR014710">
    <property type="entry name" value="RmlC-like_jellyroll"/>
</dbReference>
<dbReference type="RefSeq" id="WP_041898253.1">
    <property type="nucleotide sequence ID" value="NZ_CP010086.2"/>
</dbReference>
<gene>
    <name evidence="5" type="ORF">LF65_03924</name>
</gene>
<dbReference type="Proteomes" id="UP000031866">
    <property type="component" value="Chromosome"/>
</dbReference>
<dbReference type="PANTHER" id="PTHR43280">
    <property type="entry name" value="ARAC-FAMILY TRANSCRIPTIONAL REGULATOR"/>
    <property type="match status" value="1"/>
</dbReference>
<keyword evidence="1" id="KW-0805">Transcription regulation</keyword>
<dbReference type="OrthoDB" id="9778008at2"/>